<sequence length="65" mass="7569">MFKDKNTYLIILGITIIIFSSCNLLKVYKLDVSKDFETAITMKSLNQSDEATVRDWDKLFGKIKY</sequence>
<dbReference type="PROSITE" id="PS51257">
    <property type="entry name" value="PROKAR_LIPOPROTEIN"/>
    <property type="match status" value="1"/>
</dbReference>
<protein>
    <recommendedName>
        <fullName evidence="4">Lipoprotein</fullName>
    </recommendedName>
</protein>
<keyword evidence="1" id="KW-0472">Membrane</keyword>
<name>A0ABT0W920_9BACI</name>
<keyword evidence="1" id="KW-1133">Transmembrane helix</keyword>
<evidence type="ECO:0000313" key="2">
    <source>
        <dbReference type="EMBL" id="MCM2532565.1"/>
    </source>
</evidence>
<comment type="caution">
    <text evidence="2">The sequence shown here is derived from an EMBL/GenBank/DDBJ whole genome shotgun (WGS) entry which is preliminary data.</text>
</comment>
<dbReference type="EMBL" id="JAMQCR010000001">
    <property type="protein sequence ID" value="MCM2532565.1"/>
    <property type="molecule type" value="Genomic_DNA"/>
</dbReference>
<accession>A0ABT0W920</accession>
<keyword evidence="3" id="KW-1185">Reference proteome</keyword>
<evidence type="ECO:0008006" key="4">
    <source>
        <dbReference type="Google" id="ProtNLM"/>
    </source>
</evidence>
<proteinExistence type="predicted"/>
<evidence type="ECO:0000256" key="1">
    <source>
        <dbReference type="SAM" id="Phobius"/>
    </source>
</evidence>
<gene>
    <name evidence="2" type="ORF">NDK43_09420</name>
</gene>
<reference evidence="2 3" key="1">
    <citation type="submission" date="2022-06" db="EMBL/GenBank/DDBJ databases">
        <authorList>
            <person name="Jeon C.O."/>
        </authorList>
    </citation>
    <scope>NUCLEOTIDE SEQUENCE [LARGE SCALE GENOMIC DNA]</scope>
    <source>
        <strain evidence="2 3">KCTC 13943</strain>
    </source>
</reference>
<organism evidence="2 3">
    <name type="scientific">Neobacillus pocheonensis</name>
    <dbReference type="NCBI Taxonomy" id="363869"/>
    <lineage>
        <taxon>Bacteria</taxon>
        <taxon>Bacillati</taxon>
        <taxon>Bacillota</taxon>
        <taxon>Bacilli</taxon>
        <taxon>Bacillales</taxon>
        <taxon>Bacillaceae</taxon>
        <taxon>Neobacillus</taxon>
    </lineage>
</organism>
<dbReference type="Proteomes" id="UP001523262">
    <property type="component" value="Unassembled WGS sequence"/>
</dbReference>
<keyword evidence="1" id="KW-0812">Transmembrane</keyword>
<feature type="transmembrane region" description="Helical" evidence="1">
    <location>
        <begin position="6"/>
        <end position="25"/>
    </location>
</feature>
<evidence type="ECO:0000313" key="3">
    <source>
        <dbReference type="Proteomes" id="UP001523262"/>
    </source>
</evidence>